<evidence type="ECO:0000259" key="4">
    <source>
        <dbReference type="SMART" id="SM00922"/>
    </source>
</evidence>
<evidence type="ECO:0000313" key="5">
    <source>
        <dbReference type="EMBL" id="MBL1116637.1"/>
    </source>
</evidence>
<dbReference type="InterPro" id="IPR046945">
    <property type="entry name" value="RHMD-like"/>
</dbReference>
<dbReference type="Gene3D" id="3.30.390.10">
    <property type="entry name" value="Enolase-like, N-terminal domain"/>
    <property type="match status" value="1"/>
</dbReference>
<evidence type="ECO:0000256" key="1">
    <source>
        <dbReference type="ARBA" id="ARBA00001946"/>
    </source>
</evidence>
<dbReference type="Proteomes" id="UP000621510">
    <property type="component" value="Unassembled WGS sequence"/>
</dbReference>
<protein>
    <recommendedName>
        <fullName evidence="4">Mandelate racemase/muconate lactonizing enzyme C-terminal domain-containing protein</fullName>
    </recommendedName>
</protein>
<sequence>MDTGIGGNPMIDARISSVRMREVSAVLAAGSPHRAAPPQSRPLSIYPAFHTGSAGQVLLSDPHRRTARYLEIATTAGVTGRYGPLDHDVVAPLAEGMASGLLGLNPMANGYIWDVLQRTDRHSRHGTRKMAMSAVDNALWDLRGRLTGVPVWQLLGGAGRTRIPAYASTHGTFHSEGEVERTAEELLDEGYTAQKWFFGEGPAQGPEGMERNIALVERTRAAVGFRSALMFDAFMSWDLPYARAWCARVEHLRPDWLEEPFPAAAVPSFEQLRSSTTIPLAAGEHLYDRYDLLPFLRKGLLSVVQVDPEWCGGVTEVVRMCAMAEPFGVQVFPHGHGIHAALHIVASQSPQLCPSVEYLYRFTPEKHYFEVEPPAPKGGAIPLPTRPGFGIEIDEDRVETDKELFAFS</sequence>
<keyword evidence="6" id="KW-1185">Reference proteome</keyword>
<dbReference type="EMBL" id="JAERRG010000014">
    <property type="protein sequence ID" value="MBL1116637.1"/>
    <property type="molecule type" value="Genomic_DNA"/>
</dbReference>
<dbReference type="SFLD" id="SFLDG00179">
    <property type="entry name" value="mandelate_racemase"/>
    <property type="match status" value="1"/>
</dbReference>
<dbReference type="PROSITE" id="PS00908">
    <property type="entry name" value="MR_MLE_1"/>
    <property type="match status" value="1"/>
</dbReference>
<reference evidence="5 6" key="1">
    <citation type="submission" date="2021-01" db="EMBL/GenBank/DDBJ databases">
        <title>WGS of actinomycetes isolated from Thailand.</title>
        <authorList>
            <person name="Thawai C."/>
        </authorList>
    </citation>
    <scope>NUCLEOTIDE SEQUENCE [LARGE SCALE GENOMIC DNA]</scope>
    <source>
        <strain evidence="5 6">CA3R110</strain>
    </source>
</reference>
<comment type="caution">
    <text evidence="5">The sequence shown here is derived from an EMBL/GenBank/DDBJ whole genome shotgun (WGS) entry which is preliminary data.</text>
</comment>
<accession>A0ABS1PW29</accession>
<feature type="domain" description="Mandelate racemase/muconate lactonizing enzyme C-terminal" evidence="4">
    <location>
        <begin position="176"/>
        <end position="279"/>
    </location>
</feature>
<dbReference type="Gene3D" id="3.20.20.120">
    <property type="entry name" value="Enolase-like C-terminal domain"/>
    <property type="match status" value="1"/>
</dbReference>
<dbReference type="InterPro" id="IPR029065">
    <property type="entry name" value="Enolase_C-like"/>
</dbReference>
<dbReference type="SUPFAM" id="SSF54826">
    <property type="entry name" value="Enolase N-terminal domain-like"/>
    <property type="match status" value="1"/>
</dbReference>
<organism evidence="5 6">
    <name type="scientific">Streptomyces endocoffeicus</name>
    <dbReference type="NCBI Taxonomy" id="2898945"/>
    <lineage>
        <taxon>Bacteria</taxon>
        <taxon>Bacillati</taxon>
        <taxon>Actinomycetota</taxon>
        <taxon>Actinomycetes</taxon>
        <taxon>Kitasatosporales</taxon>
        <taxon>Streptomycetaceae</taxon>
        <taxon>Streptomyces</taxon>
    </lineage>
</organism>
<dbReference type="Pfam" id="PF13378">
    <property type="entry name" value="MR_MLE_C"/>
    <property type="match status" value="1"/>
</dbReference>
<dbReference type="RefSeq" id="WP_201854527.1">
    <property type="nucleotide sequence ID" value="NZ_JAERRG010000014.1"/>
</dbReference>
<dbReference type="InterPro" id="IPR013341">
    <property type="entry name" value="Mandelate_racemase_N_dom"/>
</dbReference>
<dbReference type="SMART" id="SM00922">
    <property type="entry name" value="MR_MLE"/>
    <property type="match status" value="1"/>
</dbReference>
<dbReference type="InterPro" id="IPR029017">
    <property type="entry name" value="Enolase-like_N"/>
</dbReference>
<evidence type="ECO:0000256" key="3">
    <source>
        <dbReference type="ARBA" id="ARBA00022842"/>
    </source>
</evidence>
<gene>
    <name evidence="5" type="ORF">JK364_30225</name>
</gene>
<dbReference type="InterPro" id="IPR013342">
    <property type="entry name" value="Mandelate_racemase_C"/>
</dbReference>
<keyword evidence="2" id="KW-0479">Metal-binding</keyword>
<evidence type="ECO:0000313" key="6">
    <source>
        <dbReference type="Proteomes" id="UP000621510"/>
    </source>
</evidence>
<dbReference type="InterPro" id="IPR036849">
    <property type="entry name" value="Enolase-like_C_sf"/>
</dbReference>
<dbReference type="PANTHER" id="PTHR13794:SF58">
    <property type="entry name" value="MITOCHONDRIAL ENOLASE SUPERFAMILY MEMBER 1"/>
    <property type="match status" value="1"/>
</dbReference>
<keyword evidence="3" id="KW-0460">Magnesium</keyword>
<comment type="cofactor">
    <cofactor evidence="1">
        <name>Mg(2+)</name>
        <dbReference type="ChEBI" id="CHEBI:18420"/>
    </cofactor>
</comment>
<name>A0ABS1PW29_9ACTN</name>
<dbReference type="PANTHER" id="PTHR13794">
    <property type="entry name" value="ENOLASE SUPERFAMILY, MANDELATE RACEMASE"/>
    <property type="match status" value="1"/>
</dbReference>
<dbReference type="SUPFAM" id="SSF51604">
    <property type="entry name" value="Enolase C-terminal domain-like"/>
    <property type="match status" value="1"/>
</dbReference>
<dbReference type="Pfam" id="PF02746">
    <property type="entry name" value="MR_MLE_N"/>
    <property type="match status" value="1"/>
</dbReference>
<dbReference type="InterPro" id="IPR018110">
    <property type="entry name" value="Mandel_Rmase/mucon_lact_enz_CS"/>
</dbReference>
<proteinExistence type="predicted"/>
<evidence type="ECO:0000256" key="2">
    <source>
        <dbReference type="ARBA" id="ARBA00022723"/>
    </source>
</evidence>
<dbReference type="SFLD" id="SFLDS00001">
    <property type="entry name" value="Enolase"/>
    <property type="match status" value="1"/>
</dbReference>